<protein>
    <submittedName>
        <fullName evidence="2">Uncharacterized protein</fullName>
    </submittedName>
</protein>
<proteinExistence type="predicted"/>
<dbReference type="EMBL" id="SJPL01000001">
    <property type="protein sequence ID" value="TWT70862.1"/>
    <property type="molecule type" value="Genomic_DNA"/>
</dbReference>
<name>A0A5C5YC15_9PLAN</name>
<comment type="caution">
    <text evidence="2">The sequence shown here is derived from an EMBL/GenBank/DDBJ whole genome shotgun (WGS) entry which is preliminary data.</text>
</comment>
<feature type="transmembrane region" description="Helical" evidence="1">
    <location>
        <begin position="23"/>
        <end position="45"/>
    </location>
</feature>
<evidence type="ECO:0000313" key="2">
    <source>
        <dbReference type="EMBL" id="TWT70862.1"/>
    </source>
</evidence>
<keyword evidence="1" id="KW-0812">Transmembrane</keyword>
<sequence length="77" mass="8783">MAMVIIRGAIHRELVSQVVLESVTVLVVFAIIGAFAGWITDHLICHNVEQMFRHRVDWYRQSIAEIETSTTKSKNTD</sequence>
<keyword evidence="5" id="KW-1185">Reference proteome</keyword>
<reference evidence="4 5" key="1">
    <citation type="submission" date="2019-02" db="EMBL/GenBank/DDBJ databases">
        <title>Deep-cultivation of Planctomycetes and their phenomic and genomic characterization uncovers novel biology.</title>
        <authorList>
            <person name="Wiegand S."/>
            <person name="Jogler M."/>
            <person name="Boedeker C."/>
            <person name="Pinto D."/>
            <person name="Vollmers J."/>
            <person name="Rivas-Marin E."/>
            <person name="Kohn T."/>
            <person name="Peeters S.H."/>
            <person name="Heuer A."/>
            <person name="Rast P."/>
            <person name="Oberbeckmann S."/>
            <person name="Bunk B."/>
            <person name="Jeske O."/>
            <person name="Meyerdierks A."/>
            <person name="Storesund J.E."/>
            <person name="Kallscheuer N."/>
            <person name="Luecker S."/>
            <person name="Lage O.M."/>
            <person name="Pohl T."/>
            <person name="Merkel B.J."/>
            <person name="Hornburger P."/>
            <person name="Mueller R.-W."/>
            <person name="Bruemmer F."/>
            <person name="Labrenz M."/>
            <person name="Spormann A.M."/>
            <person name="Op Den Camp H."/>
            <person name="Overmann J."/>
            <person name="Amann R."/>
            <person name="Jetten M.S.M."/>
            <person name="Mascher T."/>
            <person name="Medema M.H."/>
            <person name="Devos D.P."/>
            <person name="Kaster A.-K."/>
            <person name="Ovreas L."/>
            <person name="Rohde M."/>
            <person name="Galperin M.Y."/>
            <person name="Jogler C."/>
        </authorList>
    </citation>
    <scope>NUCLEOTIDE SEQUENCE [LARGE SCALE GENOMIC DNA]</scope>
    <source>
        <strain evidence="2 5">Pan14r</strain>
        <strain evidence="3 4">V7</strain>
    </source>
</reference>
<evidence type="ECO:0000313" key="4">
    <source>
        <dbReference type="Proteomes" id="UP000316476"/>
    </source>
</evidence>
<dbReference type="RefSeq" id="WP_146410893.1">
    <property type="nucleotide sequence ID" value="NZ_CP036319.1"/>
</dbReference>
<accession>A0A5C5YC15</accession>
<organism evidence="2 5">
    <name type="scientific">Crateriforma conspicua</name>
    <dbReference type="NCBI Taxonomy" id="2527996"/>
    <lineage>
        <taxon>Bacteria</taxon>
        <taxon>Pseudomonadati</taxon>
        <taxon>Planctomycetota</taxon>
        <taxon>Planctomycetia</taxon>
        <taxon>Planctomycetales</taxon>
        <taxon>Planctomycetaceae</taxon>
        <taxon>Crateriforma</taxon>
    </lineage>
</organism>
<evidence type="ECO:0000256" key="1">
    <source>
        <dbReference type="SAM" id="Phobius"/>
    </source>
</evidence>
<dbReference type="Proteomes" id="UP000317238">
    <property type="component" value="Unassembled WGS sequence"/>
</dbReference>
<dbReference type="OrthoDB" id="286895at2"/>
<dbReference type="EMBL" id="SJPZ01000001">
    <property type="protein sequence ID" value="TWU65197.1"/>
    <property type="molecule type" value="Genomic_DNA"/>
</dbReference>
<keyword evidence="1" id="KW-1133">Transmembrane helix</keyword>
<dbReference type="AlphaFoldDB" id="A0A5C5YC15"/>
<keyword evidence="1" id="KW-0472">Membrane</keyword>
<accession>A0A5C6FPY9</accession>
<dbReference type="Proteomes" id="UP000316476">
    <property type="component" value="Unassembled WGS sequence"/>
</dbReference>
<gene>
    <name evidence="2" type="ORF">Pan14r_31700</name>
    <name evidence="3" type="ORF">V7x_07430</name>
</gene>
<evidence type="ECO:0000313" key="3">
    <source>
        <dbReference type="EMBL" id="TWU65197.1"/>
    </source>
</evidence>
<evidence type="ECO:0000313" key="5">
    <source>
        <dbReference type="Proteomes" id="UP000317238"/>
    </source>
</evidence>